<reference evidence="1 2" key="1">
    <citation type="submission" date="2019-09" db="EMBL/GenBank/DDBJ databases">
        <title>Draft genome of the ectomycorrhizal ascomycete Sphaerosporella brunnea.</title>
        <authorList>
            <consortium name="DOE Joint Genome Institute"/>
            <person name="Benucci G.M."/>
            <person name="Marozzi G."/>
            <person name="Antonielli L."/>
            <person name="Sanchez S."/>
            <person name="Marco P."/>
            <person name="Wang X."/>
            <person name="Falini L.B."/>
            <person name="Barry K."/>
            <person name="Haridas S."/>
            <person name="Lipzen A."/>
            <person name="Labutti K."/>
            <person name="Grigoriev I.V."/>
            <person name="Murat C."/>
            <person name="Martin F."/>
            <person name="Albertini E."/>
            <person name="Donnini D."/>
            <person name="Bonito G."/>
        </authorList>
    </citation>
    <scope>NUCLEOTIDE SEQUENCE [LARGE SCALE GENOMIC DNA]</scope>
    <source>
        <strain evidence="1 2">Sb_GMNB300</strain>
    </source>
</reference>
<organism evidence="1 2">
    <name type="scientific">Sphaerosporella brunnea</name>
    <dbReference type="NCBI Taxonomy" id="1250544"/>
    <lineage>
        <taxon>Eukaryota</taxon>
        <taxon>Fungi</taxon>
        <taxon>Dikarya</taxon>
        <taxon>Ascomycota</taxon>
        <taxon>Pezizomycotina</taxon>
        <taxon>Pezizomycetes</taxon>
        <taxon>Pezizales</taxon>
        <taxon>Pyronemataceae</taxon>
        <taxon>Sphaerosporella</taxon>
    </lineage>
</organism>
<name>A0A5J5ECY1_9PEZI</name>
<proteinExistence type="predicted"/>
<dbReference type="Proteomes" id="UP000326924">
    <property type="component" value="Unassembled WGS sequence"/>
</dbReference>
<comment type="caution">
    <text evidence="1">The sequence shown here is derived from an EMBL/GenBank/DDBJ whole genome shotgun (WGS) entry which is preliminary data.</text>
</comment>
<accession>A0A5J5ECY1</accession>
<gene>
    <name evidence="1" type="ORF">FN846DRAFT_979919</name>
</gene>
<protein>
    <submittedName>
        <fullName evidence="1">Uncharacterized protein</fullName>
    </submittedName>
</protein>
<dbReference type="EMBL" id="VXIS01000480">
    <property type="protein sequence ID" value="KAA8893204.1"/>
    <property type="molecule type" value="Genomic_DNA"/>
</dbReference>
<keyword evidence="2" id="KW-1185">Reference proteome</keyword>
<evidence type="ECO:0000313" key="2">
    <source>
        <dbReference type="Proteomes" id="UP000326924"/>
    </source>
</evidence>
<dbReference type="InParanoid" id="A0A5J5ECY1"/>
<evidence type="ECO:0000313" key="1">
    <source>
        <dbReference type="EMBL" id="KAA8893204.1"/>
    </source>
</evidence>
<dbReference type="AlphaFoldDB" id="A0A5J5ECY1"/>
<sequence>MTSVLLPTILSQLRNLLTTIPEGSMNPGGWTFDYKKRVWHHMISITSPLDDDELQASFCPTADEVRGSPALWQQGPFNPAQVSQAWHEEILGAGRCPDLDPWEPTTRRFPRPQLCRECNTAYTRNVGTGVPLLADVEGDAVPLHPVYALLSDFTISQPHHAGDSARTMVAESCNLPSHRRWKHQILRRFPHNHNQKITQKRSLDA</sequence>